<dbReference type="AlphaFoldDB" id="A0A143HIK2"/>
<evidence type="ECO:0000313" key="3">
    <source>
        <dbReference type="Proteomes" id="UP000076077"/>
    </source>
</evidence>
<accession>A0A143HIK2</accession>
<name>A0A143HIK2_MICTH</name>
<keyword evidence="2" id="KW-0808">Transferase</keyword>
<keyword evidence="2" id="KW-0328">Glycosyltransferase</keyword>
<feature type="compositionally biased region" description="Pro residues" evidence="1">
    <location>
        <begin position="55"/>
        <end position="71"/>
    </location>
</feature>
<reference evidence="3" key="1">
    <citation type="submission" date="2016-03" db="EMBL/GenBank/DDBJ databases">
        <authorList>
            <person name="Lee Y.-S."/>
            <person name="Choi Y.-L."/>
        </authorList>
    </citation>
    <scope>NUCLEOTIDE SEQUENCE [LARGE SCALE GENOMIC DNA]</scope>
    <source>
        <strain evidence="3">DAU221</strain>
    </source>
</reference>
<protein>
    <submittedName>
        <fullName evidence="2">N-acetylglucosaminyltransferase</fullName>
    </submittedName>
</protein>
<sequence length="269" mass="29764">MTPSAGVRSSRQYSDGGVAKKQQLGVGLSSIDRLRTFSLLLVLYLGGCVTTRPPIPSPRAIPLPEPEPTAPSPEEIRRRNVEFFLDRAEEALHQGLLIYPAGASAYDYYLRARQLDPDNRRAAGGIQAIVIEFVERARNALRKRSFGEVNTYLSRAEELAPGNPLVMEVRAQLARELSRARQDLPQGESLELPVGQLDAKSDAVVALLHRAAERIRNDGLRVIIVARTDAEGRWIYQQLREAVPGYRVRGDIKLGSPPRLLLQLGGNTE</sequence>
<dbReference type="GO" id="GO:0016757">
    <property type="term" value="F:glycosyltransferase activity"/>
    <property type="evidence" value="ECO:0007669"/>
    <property type="project" value="UniProtKB-KW"/>
</dbReference>
<evidence type="ECO:0000313" key="2">
    <source>
        <dbReference type="EMBL" id="AMX01545.1"/>
    </source>
</evidence>
<organism evidence="2 3">
    <name type="scientific">Microbulbifer thermotolerans</name>
    <dbReference type="NCBI Taxonomy" id="252514"/>
    <lineage>
        <taxon>Bacteria</taxon>
        <taxon>Pseudomonadati</taxon>
        <taxon>Pseudomonadota</taxon>
        <taxon>Gammaproteobacteria</taxon>
        <taxon>Cellvibrionales</taxon>
        <taxon>Microbulbiferaceae</taxon>
        <taxon>Microbulbifer</taxon>
    </lineage>
</organism>
<dbReference type="Proteomes" id="UP000076077">
    <property type="component" value="Chromosome"/>
</dbReference>
<dbReference type="EMBL" id="CP014864">
    <property type="protein sequence ID" value="AMX01545.1"/>
    <property type="molecule type" value="Genomic_DNA"/>
</dbReference>
<dbReference type="STRING" id="252514.A3224_02170"/>
<dbReference type="KEGG" id="mthd:A3224_02170"/>
<proteinExistence type="predicted"/>
<evidence type="ECO:0000256" key="1">
    <source>
        <dbReference type="SAM" id="MobiDB-lite"/>
    </source>
</evidence>
<keyword evidence="3" id="KW-1185">Reference proteome</keyword>
<gene>
    <name evidence="2" type="ORF">A3224_02170</name>
</gene>
<feature type="region of interest" description="Disordered" evidence="1">
    <location>
        <begin position="55"/>
        <end position="74"/>
    </location>
</feature>
<dbReference type="OrthoDB" id="5726612at2"/>